<reference evidence="1" key="1">
    <citation type="submission" date="2022-04" db="EMBL/GenBank/DDBJ databases">
        <title>Whole genome sequence of Sphaerotilus sp. FB-5.</title>
        <authorList>
            <person name="Takeda M."/>
            <person name="Narihara S."/>
            <person name="Akimoto M."/>
            <person name="Akimoto R."/>
            <person name="Nishiyashiki S."/>
            <person name="Murakami T."/>
        </authorList>
    </citation>
    <scope>NUCLEOTIDE SEQUENCE</scope>
    <source>
        <strain evidence="1">FB-5</strain>
    </source>
</reference>
<proteinExistence type="predicted"/>
<gene>
    <name evidence="1" type="ORF">CATMQ487_51890</name>
</gene>
<dbReference type="Proteomes" id="UP001057498">
    <property type="component" value="Chromosome"/>
</dbReference>
<sequence>MSADTPPAPVVSLALKLITQAGESSSWASGLVVSGALDVMGAGIGCGAGLPNRRAGRSDSRQGWACKLREFQEFLRNVV</sequence>
<dbReference type="EMBL" id="AP025730">
    <property type="protein sequence ID" value="BDI08219.1"/>
    <property type="molecule type" value="Genomic_DNA"/>
</dbReference>
<evidence type="ECO:0000313" key="2">
    <source>
        <dbReference type="Proteomes" id="UP001057498"/>
    </source>
</evidence>
<evidence type="ECO:0000313" key="1">
    <source>
        <dbReference type="EMBL" id="BDI08219.1"/>
    </source>
</evidence>
<keyword evidence="2" id="KW-1185">Reference proteome</keyword>
<accession>A0ABN6PSU3</accession>
<organism evidence="1 2">
    <name type="scientific">Sphaerotilus microaerophilus</name>
    <dbReference type="NCBI Taxonomy" id="2914710"/>
    <lineage>
        <taxon>Bacteria</taxon>
        <taxon>Pseudomonadati</taxon>
        <taxon>Pseudomonadota</taxon>
        <taxon>Betaproteobacteria</taxon>
        <taxon>Burkholderiales</taxon>
        <taxon>Sphaerotilaceae</taxon>
        <taxon>Sphaerotilus</taxon>
    </lineage>
</organism>
<name>A0ABN6PSU3_9BURK</name>
<protein>
    <submittedName>
        <fullName evidence="1">Uncharacterized protein</fullName>
    </submittedName>
</protein>